<dbReference type="Gene3D" id="3.90.226.10">
    <property type="entry name" value="2-enoyl-CoA Hydratase, Chain A, domain 1"/>
    <property type="match status" value="1"/>
</dbReference>
<proteinExistence type="inferred from homology"/>
<dbReference type="Pfam" id="PF00378">
    <property type="entry name" value="ECH_1"/>
    <property type="match status" value="1"/>
</dbReference>
<evidence type="ECO:0000256" key="2">
    <source>
        <dbReference type="ARBA" id="ARBA00012076"/>
    </source>
</evidence>
<evidence type="ECO:0000313" key="7">
    <source>
        <dbReference type="Proteomes" id="UP000535511"/>
    </source>
</evidence>
<keyword evidence="3 6" id="KW-0456">Lyase</keyword>
<dbReference type="Gene3D" id="1.10.12.10">
    <property type="entry name" value="Lyase 2-enoyl-coa Hydratase, Chain A, domain 2"/>
    <property type="match status" value="1"/>
</dbReference>
<comment type="caution">
    <text evidence="6">The sequence shown here is derived from an EMBL/GenBank/DDBJ whole genome shotgun (WGS) entry which is preliminary data.</text>
</comment>
<dbReference type="Proteomes" id="UP000535511">
    <property type="component" value="Unassembled WGS sequence"/>
</dbReference>
<evidence type="ECO:0000256" key="3">
    <source>
        <dbReference type="ARBA" id="ARBA00023239"/>
    </source>
</evidence>
<dbReference type="PANTHER" id="PTHR11941:SF54">
    <property type="entry name" value="ENOYL-COA HYDRATASE, MITOCHONDRIAL"/>
    <property type="match status" value="1"/>
</dbReference>
<evidence type="ECO:0000256" key="1">
    <source>
        <dbReference type="ARBA" id="ARBA00005254"/>
    </source>
</evidence>
<dbReference type="SUPFAM" id="SSF52096">
    <property type="entry name" value="ClpP/crotonase"/>
    <property type="match status" value="1"/>
</dbReference>
<dbReference type="InterPro" id="IPR001753">
    <property type="entry name" value="Enoyl-CoA_hydra/iso"/>
</dbReference>
<sequence length="270" mass="27866">MSTADVVLVERRRHVTTLTINRPEVFNALDQEVLGALHREVLAAAADPSTRVVVLTGCGEKAFSAGADLKELQGMGADRAHEVMCRGQQVLREIERAGVPVIAAVNGVALGGGFELVLACTFPVLSTRASLGLPEAGLGLIPGYGGTQRLPRVVGQQVAAHLMLTGARLDAERAHRLGLTPVPPVAPEELTATATALADRVAAQGPTAVRSILAALEAGRDATLDAGLQLETGLAALAVAGAESDEGIAAFLERRAPAFTDPDTAGEEPQ</sequence>
<dbReference type="PANTHER" id="PTHR11941">
    <property type="entry name" value="ENOYL-COA HYDRATASE-RELATED"/>
    <property type="match status" value="1"/>
</dbReference>
<dbReference type="EC" id="4.2.1.17" evidence="2"/>
<dbReference type="GO" id="GO:0006635">
    <property type="term" value="P:fatty acid beta-oxidation"/>
    <property type="evidence" value="ECO:0007669"/>
    <property type="project" value="TreeGrafter"/>
</dbReference>
<reference evidence="6 7" key="1">
    <citation type="submission" date="2020-07" db="EMBL/GenBank/DDBJ databases">
        <title>Sequencing the genomes of 1000 actinobacteria strains.</title>
        <authorList>
            <person name="Klenk H.-P."/>
        </authorList>
    </citation>
    <scope>NUCLEOTIDE SEQUENCE [LARGE SCALE GENOMIC DNA]</scope>
    <source>
        <strain evidence="6 7">DSM 21350</strain>
    </source>
</reference>
<keyword evidence="7" id="KW-1185">Reference proteome</keyword>
<dbReference type="RefSeq" id="WP_179662303.1">
    <property type="nucleotide sequence ID" value="NZ_JACCBG010000001.1"/>
</dbReference>
<protein>
    <recommendedName>
        <fullName evidence="2">enoyl-CoA hydratase</fullName>
        <ecNumber evidence="2">4.2.1.17</ecNumber>
    </recommendedName>
</protein>
<dbReference type="CDD" id="cd06558">
    <property type="entry name" value="crotonase-like"/>
    <property type="match status" value="1"/>
</dbReference>
<comment type="catalytic activity">
    <reaction evidence="5">
        <text>a 4-saturated-(3S)-3-hydroxyacyl-CoA = a (3E)-enoyl-CoA + H2O</text>
        <dbReference type="Rhea" id="RHEA:20724"/>
        <dbReference type="ChEBI" id="CHEBI:15377"/>
        <dbReference type="ChEBI" id="CHEBI:58521"/>
        <dbReference type="ChEBI" id="CHEBI:137480"/>
        <dbReference type="EC" id="4.2.1.17"/>
    </reaction>
</comment>
<comment type="similarity">
    <text evidence="1">Belongs to the enoyl-CoA hydratase/isomerase family.</text>
</comment>
<comment type="catalytic activity">
    <reaction evidence="4">
        <text>a (3S)-3-hydroxyacyl-CoA = a (2E)-enoyl-CoA + H2O</text>
        <dbReference type="Rhea" id="RHEA:16105"/>
        <dbReference type="ChEBI" id="CHEBI:15377"/>
        <dbReference type="ChEBI" id="CHEBI:57318"/>
        <dbReference type="ChEBI" id="CHEBI:58856"/>
        <dbReference type="EC" id="4.2.1.17"/>
    </reaction>
</comment>
<dbReference type="InterPro" id="IPR029045">
    <property type="entry name" value="ClpP/crotonase-like_dom_sf"/>
</dbReference>
<accession>A0A7Y9E382</accession>
<evidence type="ECO:0000256" key="5">
    <source>
        <dbReference type="ARBA" id="ARBA00023717"/>
    </source>
</evidence>
<name>A0A7Y9E382_9ACTN</name>
<organism evidence="6 7">
    <name type="scientific">Nocardioides panaciterrulae</name>
    <dbReference type="NCBI Taxonomy" id="661492"/>
    <lineage>
        <taxon>Bacteria</taxon>
        <taxon>Bacillati</taxon>
        <taxon>Actinomycetota</taxon>
        <taxon>Actinomycetes</taxon>
        <taxon>Propionibacteriales</taxon>
        <taxon>Nocardioidaceae</taxon>
        <taxon>Nocardioides</taxon>
    </lineage>
</organism>
<dbReference type="InterPro" id="IPR014748">
    <property type="entry name" value="Enoyl-CoA_hydra_C"/>
</dbReference>
<dbReference type="AlphaFoldDB" id="A0A7Y9E382"/>
<gene>
    <name evidence="6" type="ORF">BJZ21_000491</name>
</gene>
<evidence type="ECO:0000313" key="6">
    <source>
        <dbReference type="EMBL" id="NYD40408.1"/>
    </source>
</evidence>
<dbReference type="GO" id="GO:0004300">
    <property type="term" value="F:enoyl-CoA hydratase activity"/>
    <property type="evidence" value="ECO:0007669"/>
    <property type="project" value="UniProtKB-EC"/>
</dbReference>
<dbReference type="FunFam" id="3.90.226.10:FF:000009">
    <property type="entry name" value="Carnitinyl-CoA dehydratase"/>
    <property type="match status" value="1"/>
</dbReference>
<evidence type="ECO:0000256" key="4">
    <source>
        <dbReference type="ARBA" id="ARBA00023709"/>
    </source>
</evidence>
<dbReference type="EMBL" id="JACCBG010000001">
    <property type="protein sequence ID" value="NYD40408.1"/>
    <property type="molecule type" value="Genomic_DNA"/>
</dbReference>